<dbReference type="AlphaFoldDB" id="A0A4Y7SF85"/>
<protein>
    <submittedName>
        <fullName evidence="1">Uncharacterized protein</fullName>
    </submittedName>
</protein>
<name>A0A4Y7SF85_COPMI</name>
<dbReference type="EMBL" id="QPFP01000144">
    <property type="protein sequence ID" value="TEB20326.1"/>
    <property type="molecule type" value="Genomic_DNA"/>
</dbReference>
<organism evidence="1 2">
    <name type="scientific">Coprinellus micaceus</name>
    <name type="common">Glistening ink-cap mushroom</name>
    <name type="synonym">Coprinus micaceus</name>
    <dbReference type="NCBI Taxonomy" id="71717"/>
    <lineage>
        <taxon>Eukaryota</taxon>
        <taxon>Fungi</taxon>
        <taxon>Dikarya</taxon>
        <taxon>Basidiomycota</taxon>
        <taxon>Agaricomycotina</taxon>
        <taxon>Agaricomycetes</taxon>
        <taxon>Agaricomycetidae</taxon>
        <taxon>Agaricales</taxon>
        <taxon>Agaricineae</taxon>
        <taxon>Psathyrellaceae</taxon>
        <taxon>Coprinellus</taxon>
    </lineage>
</organism>
<gene>
    <name evidence="1" type="ORF">FA13DRAFT_242722</name>
</gene>
<dbReference type="Proteomes" id="UP000298030">
    <property type="component" value="Unassembled WGS sequence"/>
</dbReference>
<accession>A0A4Y7SF85</accession>
<evidence type="ECO:0000313" key="2">
    <source>
        <dbReference type="Proteomes" id="UP000298030"/>
    </source>
</evidence>
<sequence length="214" mass="24547">MLFPYFASDASNVFRPPKRRKVSSEVVEEELPRDFHRFWILIDLFPPLSQRPCAAVSSPSLGQQSSLADLVLWTSTDDLARIPTTVLRTQASFLRYRSPHSRLRKVEIRYALDGKRRGSWEFDELGLGVRMPIKYTDLRFYCSTIYTPRHHLLALSCRDVCRWGLLRTNIPRSVISCSLEHVPPFTETGLLVHMTPDNQGSVAGSFHCPHCDFP</sequence>
<reference evidence="1 2" key="1">
    <citation type="journal article" date="2019" name="Nat. Ecol. Evol.">
        <title>Megaphylogeny resolves global patterns of mushroom evolution.</title>
        <authorList>
            <person name="Varga T."/>
            <person name="Krizsan K."/>
            <person name="Foldi C."/>
            <person name="Dima B."/>
            <person name="Sanchez-Garcia M."/>
            <person name="Sanchez-Ramirez S."/>
            <person name="Szollosi G.J."/>
            <person name="Szarkandi J.G."/>
            <person name="Papp V."/>
            <person name="Albert L."/>
            <person name="Andreopoulos W."/>
            <person name="Angelini C."/>
            <person name="Antonin V."/>
            <person name="Barry K.W."/>
            <person name="Bougher N.L."/>
            <person name="Buchanan P."/>
            <person name="Buyck B."/>
            <person name="Bense V."/>
            <person name="Catcheside P."/>
            <person name="Chovatia M."/>
            <person name="Cooper J."/>
            <person name="Damon W."/>
            <person name="Desjardin D."/>
            <person name="Finy P."/>
            <person name="Geml J."/>
            <person name="Haridas S."/>
            <person name="Hughes K."/>
            <person name="Justo A."/>
            <person name="Karasinski D."/>
            <person name="Kautmanova I."/>
            <person name="Kiss B."/>
            <person name="Kocsube S."/>
            <person name="Kotiranta H."/>
            <person name="LaButti K.M."/>
            <person name="Lechner B.E."/>
            <person name="Liimatainen K."/>
            <person name="Lipzen A."/>
            <person name="Lukacs Z."/>
            <person name="Mihaltcheva S."/>
            <person name="Morgado L.N."/>
            <person name="Niskanen T."/>
            <person name="Noordeloos M.E."/>
            <person name="Ohm R.A."/>
            <person name="Ortiz-Santana B."/>
            <person name="Ovrebo C."/>
            <person name="Racz N."/>
            <person name="Riley R."/>
            <person name="Savchenko A."/>
            <person name="Shiryaev A."/>
            <person name="Soop K."/>
            <person name="Spirin V."/>
            <person name="Szebenyi C."/>
            <person name="Tomsovsky M."/>
            <person name="Tulloss R.E."/>
            <person name="Uehling J."/>
            <person name="Grigoriev I.V."/>
            <person name="Vagvolgyi C."/>
            <person name="Papp T."/>
            <person name="Martin F.M."/>
            <person name="Miettinen O."/>
            <person name="Hibbett D.S."/>
            <person name="Nagy L.G."/>
        </authorList>
    </citation>
    <scope>NUCLEOTIDE SEQUENCE [LARGE SCALE GENOMIC DNA]</scope>
    <source>
        <strain evidence="1 2">FP101781</strain>
    </source>
</reference>
<evidence type="ECO:0000313" key="1">
    <source>
        <dbReference type="EMBL" id="TEB20326.1"/>
    </source>
</evidence>
<keyword evidence="2" id="KW-1185">Reference proteome</keyword>
<comment type="caution">
    <text evidence="1">The sequence shown here is derived from an EMBL/GenBank/DDBJ whole genome shotgun (WGS) entry which is preliminary data.</text>
</comment>
<proteinExistence type="predicted"/>